<comment type="caution">
    <text evidence="2">The sequence shown here is derived from an EMBL/GenBank/DDBJ whole genome shotgun (WGS) entry which is preliminary data.</text>
</comment>
<dbReference type="InterPro" id="IPR006121">
    <property type="entry name" value="HMA_dom"/>
</dbReference>
<dbReference type="InterPro" id="IPR036163">
    <property type="entry name" value="HMA_dom_sf"/>
</dbReference>
<accession>A0ABQ2F4X9</accession>
<dbReference type="PROSITE" id="PS50846">
    <property type="entry name" value="HMA_2"/>
    <property type="match status" value="1"/>
</dbReference>
<dbReference type="SUPFAM" id="SSF55008">
    <property type="entry name" value="HMA, heavy metal-associated domain"/>
    <property type="match status" value="1"/>
</dbReference>
<evidence type="ECO:0000259" key="1">
    <source>
        <dbReference type="PROSITE" id="PS50846"/>
    </source>
</evidence>
<gene>
    <name evidence="2" type="ORF">GCM10011509_04150</name>
</gene>
<reference evidence="3" key="1">
    <citation type="journal article" date="2019" name="Int. J. Syst. Evol. Microbiol.">
        <title>The Global Catalogue of Microorganisms (GCM) 10K type strain sequencing project: providing services to taxonomists for standard genome sequencing and annotation.</title>
        <authorList>
            <consortium name="The Broad Institute Genomics Platform"/>
            <consortium name="The Broad Institute Genome Sequencing Center for Infectious Disease"/>
            <person name="Wu L."/>
            <person name="Ma J."/>
        </authorList>
    </citation>
    <scope>NUCLEOTIDE SEQUENCE [LARGE SCALE GENOMIC DNA]</scope>
    <source>
        <strain evidence="3">CGMCC 1.5362</strain>
    </source>
</reference>
<protein>
    <submittedName>
        <fullName evidence="2">Heavy metal transporter</fullName>
    </submittedName>
</protein>
<dbReference type="Gene3D" id="3.30.70.100">
    <property type="match status" value="1"/>
</dbReference>
<feature type="domain" description="HMA" evidence="1">
    <location>
        <begin position="3"/>
        <end position="69"/>
    </location>
</feature>
<evidence type="ECO:0000313" key="2">
    <source>
        <dbReference type="EMBL" id="GGK58949.1"/>
    </source>
</evidence>
<dbReference type="CDD" id="cd00371">
    <property type="entry name" value="HMA"/>
    <property type="match status" value="1"/>
</dbReference>
<proteinExistence type="predicted"/>
<dbReference type="Pfam" id="PF00403">
    <property type="entry name" value="HMA"/>
    <property type="match status" value="1"/>
</dbReference>
<name>A0ABQ2F4X9_9MICO</name>
<sequence length="77" mass="8344">MVENVIMQVEGMTCSGCEQRVGKVLRRLDGVREATADHRTGQVRVRFDSAVTDHAALAAQIETAGYQVTGDIQGPSR</sequence>
<organism evidence="2 3">
    <name type="scientific">Ornithinimicrobium pekingense</name>
    <dbReference type="NCBI Taxonomy" id="384677"/>
    <lineage>
        <taxon>Bacteria</taxon>
        <taxon>Bacillati</taxon>
        <taxon>Actinomycetota</taxon>
        <taxon>Actinomycetes</taxon>
        <taxon>Micrococcales</taxon>
        <taxon>Ornithinimicrobiaceae</taxon>
        <taxon>Ornithinimicrobium</taxon>
    </lineage>
</organism>
<dbReference type="Proteomes" id="UP000662111">
    <property type="component" value="Unassembled WGS sequence"/>
</dbReference>
<dbReference type="EMBL" id="BMLB01000001">
    <property type="protein sequence ID" value="GGK58949.1"/>
    <property type="molecule type" value="Genomic_DNA"/>
</dbReference>
<evidence type="ECO:0000313" key="3">
    <source>
        <dbReference type="Proteomes" id="UP000662111"/>
    </source>
</evidence>
<keyword evidence="3" id="KW-1185">Reference proteome</keyword>